<feature type="compositionally biased region" description="Polar residues" evidence="1">
    <location>
        <begin position="431"/>
        <end position="444"/>
    </location>
</feature>
<dbReference type="Gene3D" id="3.40.50.1820">
    <property type="entry name" value="alpha/beta hydrolase"/>
    <property type="match status" value="1"/>
</dbReference>
<name>A0A074X2X8_9PEZI</name>
<dbReference type="RefSeq" id="XP_013423207.1">
    <property type="nucleotide sequence ID" value="XM_013567753.1"/>
</dbReference>
<feature type="region of interest" description="Disordered" evidence="1">
    <location>
        <begin position="417"/>
        <end position="444"/>
    </location>
</feature>
<gene>
    <name evidence="3" type="ORF">M436DRAFT_76527</name>
</gene>
<dbReference type="AlphaFoldDB" id="A0A074X2X8"/>
<dbReference type="HOGENOM" id="CLU_036837_0_0_1"/>
<accession>A0A074X2X8</accession>
<organism evidence="3 4">
    <name type="scientific">Aureobasidium namibiae CBS 147.97</name>
    <dbReference type="NCBI Taxonomy" id="1043004"/>
    <lineage>
        <taxon>Eukaryota</taxon>
        <taxon>Fungi</taxon>
        <taxon>Dikarya</taxon>
        <taxon>Ascomycota</taxon>
        <taxon>Pezizomycotina</taxon>
        <taxon>Dothideomycetes</taxon>
        <taxon>Dothideomycetidae</taxon>
        <taxon>Dothideales</taxon>
        <taxon>Saccotheciaceae</taxon>
        <taxon>Aureobasidium</taxon>
    </lineage>
</organism>
<sequence length="444" mass="49891">MSNSVFRIREHTLPCSYIREYPLATADSQEDTLHLAIKQYTPLDNLSPQKGDVTIIAAHANGFPKELYEPMWDEMYKKMKASGIKIRSIWIADVAHQGQSSVLNENKLGNDPSWNDHPRDLFLMINHFRDQMPQPLVGVGHSMGGAHLISLSLMHPRLLSTLVLIDPVVIRATHLGAYNLGRMSAKRRDQWPSRAVARKAFDKSPMFRSWDRRVLDRWMEHALRDLPTKLYPEIAVSTTVPALGADVSGSTISPDRKTEVPVTLKTTKHQEVMTFMRGNFVTPLNPAPDTAPNPLTHPDVDIALPPVTPFYRAESFHIYKLLPYLRPSVLYIFGTESDLSTSKAKADKLEVTGVGAGGSGGVARDRVKEFTMQGGSHLMPMERVEETAEQCSGWLLQELKRWKDEYIQIEALRAATPREKRSQMSDGFLQALSQTQADQAKSKL</sequence>
<evidence type="ECO:0000313" key="4">
    <source>
        <dbReference type="Proteomes" id="UP000027730"/>
    </source>
</evidence>
<evidence type="ECO:0000256" key="1">
    <source>
        <dbReference type="SAM" id="MobiDB-lite"/>
    </source>
</evidence>
<dbReference type="OrthoDB" id="94039at2759"/>
<dbReference type="EMBL" id="KL584724">
    <property type="protein sequence ID" value="KEQ68986.1"/>
    <property type="molecule type" value="Genomic_DNA"/>
</dbReference>
<dbReference type="GeneID" id="25415857"/>
<keyword evidence="4" id="KW-1185">Reference proteome</keyword>
<dbReference type="STRING" id="1043004.A0A074X2X8"/>
<keyword evidence="3" id="KW-0378">Hydrolase</keyword>
<dbReference type="InterPro" id="IPR029058">
    <property type="entry name" value="AB_hydrolase_fold"/>
</dbReference>
<dbReference type="InterPro" id="IPR022742">
    <property type="entry name" value="Hydrolase_4"/>
</dbReference>
<dbReference type="GO" id="GO:0016787">
    <property type="term" value="F:hydrolase activity"/>
    <property type="evidence" value="ECO:0007669"/>
    <property type="project" value="UniProtKB-KW"/>
</dbReference>
<feature type="domain" description="Serine aminopeptidase S33" evidence="2">
    <location>
        <begin position="89"/>
        <end position="196"/>
    </location>
</feature>
<dbReference type="SUPFAM" id="SSF53474">
    <property type="entry name" value="alpha/beta-Hydrolases"/>
    <property type="match status" value="1"/>
</dbReference>
<reference evidence="3 4" key="1">
    <citation type="journal article" date="2014" name="BMC Genomics">
        <title>Genome sequencing of four Aureobasidium pullulans varieties: biotechnological potential, stress tolerance, and description of new species.</title>
        <authorList>
            <person name="Gostin Ar C."/>
            <person name="Ohm R.A."/>
            <person name="Kogej T."/>
            <person name="Sonjak S."/>
            <person name="Turk M."/>
            <person name="Zajc J."/>
            <person name="Zalar P."/>
            <person name="Grube M."/>
            <person name="Sun H."/>
            <person name="Han J."/>
            <person name="Sharma A."/>
            <person name="Chiniquy J."/>
            <person name="Ngan C.Y."/>
            <person name="Lipzen A."/>
            <person name="Barry K."/>
            <person name="Grigoriev I.V."/>
            <person name="Gunde-Cimerman N."/>
        </authorList>
    </citation>
    <scope>NUCLEOTIDE SEQUENCE [LARGE SCALE GENOMIC DNA]</scope>
    <source>
        <strain evidence="3 4">CBS 147.97</strain>
    </source>
</reference>
<protein>
    <submittedName>
        <fullName evidence="3">Alpha/beta-hydrolase</fullName>
    </submittedName>
</protein>
<dbReference type="Pfam" id="PF12146">
    <property type="entry name" value="Hydrolase_4"/>
    <property type="match status" value="1"/>
</dbReference>
<evidence type="ECO:0000313" key="3">
    <source>
        <dbReference type="EMBL" id="KEQ68986.1"/>
    </source>
</evidence>
<dbReference type="Proteomes" id="UP000027730">
    <property type="component" value="Unassembled WGS sequence"/>
</dbReference>
<proteinExistence type="predicted"/>
<evidence type="ECO:0000259" key="2">
    <source>
        <dbReference type="Pfam" id="PF12146"/>
    </source>
</evidence>